<evidence type="ECO:0000313" key="2">
    <source>
        <dbReference type="Proteomes" id="UP000057088"/>
    </source>
</evidence>
<accession>A0ABN5GVE6</accession>
<dbReference type="EMBL" id="CP014035">
    <property type="protein sequence ID" value="AUV47456.1"/>
    <property type="molecule type" value="Genomic_DNA"/>
</dbReference>
<sequence length="64" mass="7018">MLSAHHASNGVGKKQGDSSKIIHAFPVVLGNPSHIVGWGILSRTQTIAPDQRDYYSKEIKYGVR</sequence>
<gene>
    <name evidence="1" type="ORF">AL536_22835</name>
</gene>
<proteinExistence type="predicted"/>
<reference evidence="2" key="1">
    <citation type="submission" date="2015-12" db="EMBL/GenBank/DDBJ databases">
        <title>FDA dAtabase for Regulatory Grade micrObial Sequences (FDA-ARGOS): Supporting development and validation of Infectious Disease Dx tests.</title>
        <authorList>
            <person name="Hoffmann M."/>
            <person name="Allard M."/>
            <person name="Evans P."/>
            <person name="Brown E."/>
            <person name="Tallon L.J."/>
            <person name="Sadzewicz L."/>
            <person name="Sengamalay N."/>
            <person name="Ott S."/>
            <person name="Godinez A."/>
            <person name="Nagaraj S."/>
            <person name="Vyas G."/>
            <person name="Aluvathingal J."/>
            <person name="Nadendla S."/>
            <person name="Geyer C."/>
            <person name="Sichtig H."/>
        </authorList>
    </citation>
    <scope>NUCLEOTIDE SEQUENCE [LARGE SCALE GENOMIC DNA]</scope>
    <source>
        <strain evidence="2">ATCC 33809</strain>
    </source>
</reference>
<keyword evidence="2" id="KW-1185">Reference proteome</keyword>
<evidence type="ECO:0000313" key="1">
    <source>
        <dbReference type="EMBL" id="AUV47456.1"/>
    </source>
</evidence>
<name>A0ABN5GVE6_VIBFL</name>
<organism evidence="1 2">
    <name type="scientific">Vibrio fluvialis</name>
    <dbReference type="NCBI Taxonomy" id="676"/>
    <lineage>
        <taxon>Bacteria</taxon>
        <taxon>Pseudomonadati</taxon>
        <taxon>Pseudomonadota</taxon>
        <taxon>Gammaproteobacteria</taxon>
        <taxon>Vibrionales</taxon>
        <taxon>Vibrionaceae</taxon>
        <taxon>Vibrio</taxon>
    </lineage>
</organism>
<dbReference type="Proteomes" id="UP000057088">
    <property type="component" value="Chromosome 2"/>
</dbReference>
<protein>
    <submittedName>
        <fullName evidence="1">Uncharacterized protein</fullName>
    </submittedName>
</protein>